<evidence type="ECO:0000313" key="12">
    <source>
        <dbReference type="EnsemblPlants" id="EMT08724"/>
    </source>
</evidence>
<dbReference type="PANTHER" id="PTHR10791">
    <property type="entry name" value="RAG1-ACTIVATING PROTEIN 1"/>
    <property type="match status" value="1"/>
</dbReference>
<dbReference type="InterPro" id="IPR047664">
    <property type="entry name" value="SWEET"/>
</dbReference>
<keyword evidence="9" id="KW-0472">Membrane</keyword>
<evidence type="ECO:0000256" key="7">
    <source>
        <dbReference type="ARBA" id="ARBA00022737"/>
    </source>
</evidence>
<dbReference type="PANTHER" id="PTHR10791:SF30">
    <property type="entry name" value="SUGAR TRANSPORTER SWEET1"/>
    <property type="match status" value="1"/>
</dbReference>
<keyword evidence="3" id="KW-0813">Transport</keyword>
<keyword evidence="7" id="KW-0677">Repeat</keyword>
<comment type="function">
    <text evidence="10">Mediates both low-affinity uptake and efflux of sugar across the plasma membrane.</text>
</comment>
<evidence type="ECO:0000256" key="1">
    <source>
        <dbReference type="ARBA" id="ARBA00004651"/>
    </source>
</evidence>
<protein>
    <submittedName>
        <fullName evidence="12">Protein RUPTURED POLLEN GRAIN 1</fullName>
    </submittedName>
</protein>
<dbReference type="Gene3D" id="1.20.1280.290">
    <property type="match status" value="2"/>
</dbReference>
<dbReference type="GO" id="GO:0051119">
    <property type="term" value="F:sugar transmembrane transporter activity"/>
    <property type="evidence" value="ECO:0007669"/>
    <property type="project" value="InterPro"/>
</dbReference>
<evidence type="ECO:0000256" key="9">
    <source>
        <dbReference type="ARBA" id="ARBA00023136"/>
    </source>
</evidence>
<comment type="subunit">
    <text evidence="11">Forms homooligomers and/or heterooligomers.</text>
</comment>
<evidence type="ECO:0000256" key="3">
    <source>
        <dbReference type="ARBA" id="ARBA00022448"/>
    </source>
</evidence>
<evidence type="ECO:0000256" key="5">
    <source>
        <dbReference type="ARBA" id="ARBA00022597"/>
    </source>
</evidence>
<evidence type="ECO:0000256" key="11">
    <source>
        <dbReference type="ARBA" id="ARBA00038715"/>
    </source>
</evidence>
<evidence type="ECO:0000256" key="2">
    <source>
        <dbReference type="ARBA" id="ARBA00007809"/>
    </source>
</evidence>
<organism evidence="12">
    <name type="scientific">Aegilops tauschii</name>
    <name type="common">Tausch's goatgrass</name>
    <name type="synonym">Aegilops squarrosa</name>
    <dbReference type="NCBI Taxonomy" id="37682"/>
    <lineage>
        <taxon>Eukaryota</taxon>
        <taxon>Viridiplantae</taxon>
        <taxon>Streptophyta</taxon>
        <taxon>Embryophyta</taxon>
        <taxon>Tracheophyta</taxon>
        <taxon>Spermatophyta</taxon>
        <taxon>Magnoliopsida</taxon>
        <taxon>Liliopsida</taxon>
        <taxon>Poales</taxon>
        <taxon>Poaceae</taxon>
        <taxon>BOP clade</taxon>
        <taxon>Pooideae</taxon>
        <taxon>Triticodae</taxon>
        <taxon>Triticeae</taxon>
        <taxon>Triticinae</taxon>
        <taxon>Aegilops</taxon>
    </lineage>
</organism>
<keyword evidence="6" id="KW-0812">Transmembrane</keyword>
<reference evidence="12" key="1">
    <citation type="submission" date="2015-06" db="UniProtKB">
        <authorList>
            <consortium name="EnsemblPlants"/>
        </authorList>
    </citation>
    <scope>IDENTIFICATION</scope>
</reference>
<evidence type="ECO:0000256" key="4">
    <source>
        <dbReference type="ARBA" id="ARBA00022475"/>
    </source>
</evidence>
<evidence type="ECO:0000256" key="8">
    <source>
        <dbReference type="ARBA" id="ARBA00022989"/>
    </source>
</evidence>
<accession>M8BPM7</accession>
<dbReference type="InterPro" id="IPR004316">
    <property type="entry name" value="SWEET_rpt"/>
</dbReference>
<proteinExistence type="inferred from homology"/>
<evidence type="ECO:0000256" key="6">
    <source>
        <dbReference type="ARBA" id="ARBA00022692"/>
    </source>
</evidence>
<comment type="similarity">
    <text evidence="2">Belongs to the SWEET sugar transporter family.</text>
</comment>
<dbReference type="GO" id="GO:0005886">
    <property type="term" value="C:plasma membrane"/>
    <property type="evidence" value="ECO:0007669"/>
    <property type="project" value="UniProtKB-SubCell"/>
</dbReference>
<keyword evidence="4" id="KW-1003">Cell membrane</keyword>
<keyword evidence="5" id="KW-0762">Sugar transport</keyword>
<keyword evidence="8" id="KW-1133">Transmembrane helix</keyword>
<name>M8BPM7_AEGTA</name>
<dbReference type="EnsemblPlants" id="EMT08724">
    <property type="protein sequence ID" value="EMT08724"/>
    <property type="gene ID" value="F775_24702"/>
</dbReference>
<dbReference type="AlphaFoldDB" id="M8BPM7"/>
<sequence length="337" mass="37475">MGVSAAQVFKNLLGLLGNLSAIGVVLTPIFFSVALVSEKFSFFVAMVKGSSKCHLELVCGSPFGLISELSWADLRPVTNPLHIRKVSVLQSRLSVTKWSVRPRPTLSFVFVSLFYERFTTLRAIIDADNVGGRTCFPFVFTWLNAAALVVYAGPKHDWWVIVVNAVAVVVEGVYCYLYIVYARGWNRVIAYIMAAVQLVLVVALLVIQFTVFRDGHNAEVREVFFGWIVAGTAILMYLFPFKETSVAAWTRNVESLTPLLSLAYLVNASIWTGFASIKPLDRYLQISNGTGILSAFLQCLVWLICRPGQLQIANGSGILSAFLQCLVWLIFRPEHQH</sequence>
<dbReference type="Pfam" id="PF03083">
    <property type="entry name" value="MtN3_slv"/>
    <property type="match status" value="2"/>
</dbReference>
<comment type="subcellular location">
    <subcellularLocation>
        <location evidence="1">Cell membrane</location>
        <topology evidence="1">Multi-pass membrane protein</topology>
    </subcellularLocation>
</comment>
<evidence type="ECO:0000256" key="10">
    <source>
        <dbReference type="ARBA" id="ARBA00037238"/>
    </source>
</evidence>